<feature type="domain" description="Reverse transcriptase" evidence="11">
    <location>
        <begin position="23"/>
        <end position="202"/>
    </location>
</feature>
<dbReference type="InterPro" id="IPR001584">
    <property type="entry name" value="Integrase_cat-core"/>
</dbReference>
<dbReference type="Gene3D" id="1.10.10.10">
    <property type="entry name" value="Winged helix-like DNA-binding domain superfamily/Winged helix DNA-binding domain"/>
    <property type="match status" value="1"/>
</dbReference>
<evidence type="ECO:0000256" key="10">
    <source>
        <dbReference type="ARBA" id="ARBA00023268"/>
    </source>
</evidence>
<evidence type="ECO:0000256" key="3">
    <source>
        <dbReference type="ARBA" id="ARBA00022695"/>
    </source>
</evidence>
<dbReference type="InterPro" id="IPR043502">
    <property type="entry name" value="DNA/RNA_pol_sf"/>
</dbReference>
<dbReference type="GO" id="GO:0006508">
    <property type="term" value="P:proteolysis"/>
    <property type="evidence" value="ECO:0007669"/>
    <property type="project" value="UniProtKB-KW"/>
</dbReference>
<evidence type="ECO:0000259" key="12">
    <source>
        <dbReference type="PROSITE" id="PS50994"/>
    </source>
</evidence>
<dbReference type="Pfam" id="PF17919">
    <property type="entry name" value="RT_RNaseH_2"/>
    <property type="match status" value="1"/>
</dbReference>
<dbReference type="Pfam" id="PF23559">
    <property type="entry name" value="WHD_DRP"/>
    <property type="match status" value="1"/>
</dbReference>
<keyword evidence="5" id="KW-0677">Repeat</keyword>
<evidence type="ECO:0000256" key="8">
    <source>
        <dbReference type="ARBA" id="ARBA00022821"/>
    </source>
</evidence>
<dbReference type="GO" id="GO:0008233">
    <property type="term" value="F:peptidase activity"/>
    <property type="evidence" value="ECO:0007669"/>
    <property type="project" value="UniProtKB-KW"/>
</dbReference>
<dbReference type="PANTHER" id="PTHR37984:SF5">
    <property type="entry name" value="PROTEIN NYNRIN-LIKE"/>
    <property type="match status" value="1"/>
</dbReference>
<dbReference type="EMBL" id="OIVN01004525">
    <property type="protein sequence ID" value="SPD17893.1"/>
    <property type="molecule type" value="Genomic_DNA"/>
</dbReference>
<evidence type="ECO:0000256" key="5">
    <source>
        <dbReference type="ARBA" id="ARBA00022737"/>
    </source>
</evidence>
<dbReference type="InterPro" id="IPR012337">
    <property type="entry name" value="RNaseH-like_sf"/>
</dbReference>
<dbReference type="GO" id="GO:0006952">
    <property type="term" value="P:defense response"/>
    <property type="evidence" value="ECO:0007669"/>
    <property type="project" value="UniProtKB-KW"/>
</dbReference>
<keyword evidence="7" id="KW-0378">Hydrolase</keyword>
<dbReference type="CDD" id="cd01647">
    <property type="entry name" value="RT_LTR"/>
    <property type="match status" value="1"/>
</dbReference>
<keyword evidence="2" id="KW-0808">Transferase</keyword>
<keyword evidence="9" id="KW-0695">RNA-directed DNA polymerase</keyword>
<dbReference type="InterPro" id="IPR027417">
    <property type="entry name" value="P-loop_NTPase"/>
</dbReference>
<dbReference type="Gene3D" id="1.10.8.430">
    <property type="entry name" value="Helical domain of apoptotic protease-activating factors"/>
    <property type="match status" value="1"/>
</dbReference>
<dbReference type="InterPro" id="IPR000953">
    <property type="entry name" value="Chromo/chromo_shadow_dom"/>
</dbReference>
<dbReference type="Pfam" id="PF00385">
    <property type="entry name" value="Chromo"/>
    <property type="match status" value="1"/>
</dbReference>
<dbReference type="PROSITE" id="PS50994">
    <property type="entry name" value="INTEGRASE"/>
    <property type="match status" value="1"/>
</dbReference>
<dbReference type="InterPro" id="IPR023780">
    <property type="entry name" value="Chromo_domain"/>
</dbReference>
<dbReference type="Gene3D" id="3.30.70.270">
    <property type="match status" value="2"/>
</dbReference>
<dbReference type="SMART" id="SM00298">
    <property type="entry name" value="CHROMO"/>
    <property type="match status" value="1"/>
</dbReference>
<dbReference type="InterPro" id="IPR036397">
    <property type="entry name" value="RNaseH_sf"/>
</dbReference>
<dbReference type="GO" id="GO:0004519">
    <property type="term" value="F:endonuclease activity"/>
    <property type="evidence" value="ECO:0007669"/>
    <property type="project" value="UniProtKB-KW"/>
</dbReference>
<dbReference type="GO" id="GO:0015074">
    <property type="term" value="P:DNA integration"/>
    <property type="evidence" value="ECO:0007669"/>
    <property type="project" value="InterPro"/>
</dbReference>
<dbReference type="PROSITE" id="PS50878">
    <property type="entry name" value="RT_POL"/>
    <property type="match status" value="1"/>
</dbReference>
<dbReference type="SUPFAM" id="SSF54160">
    <property type="entry name" value="Chromo domain-like"/>
    <property type="match status" value="1"/>
</dbReference>
<dbReference type="Pfam" id="PF00078">
    <property type="entry name" value="RVT_1"/>
    <property type="match status" value="1"/>
</dbReference>
<dbReference type="InterPro" id="IPR042197">
    <property type="entry name" value="Apaf_helical"/>
</dbReference>
<keyword evidence="4" id="KW-0540">Nuclease</keyword>
<evidence type="ECO:0000256" key="7">
    <source>
        <dbReference type="ARBA" id="ARBA00022801"/>
    </source>
</evidence>
<feature type="domain" description="Integrase catalytic" evidence="12">
    <location>
        <begin position="498"/>
        <end position="635"/>
    </location>
</feature>
<dbReference type="InterPro" id="IPR043128">
    <property type="entry name" value="Rev_trsase/Diguanyl_cyclase"/>
</dbReference>
<keyword evidence="6" id="KW-0255">Endonuclease</keyword>
<dbReference type="SUPFAM" id="SSF56672">
    <property type="entry name" value="DNA/RNA polymerases"/>
    <property type="match status" value="1"/>
</dbReference>
<dbReference type="FunFam" id="1.10.10.10:FF:000322">
    <property type="entry name" value="Probable disease resistance protein At1g63360"/>
    <property type="match status" value="1"/>
</dbReference>
<protein>
    <submittedName>
        <fullName evidence="13">Uncharacterized protein</fullName>
    </submittedName>
</protein>
<reference evidence="13" key="1">
    <citation type="submission" date="2018-02" db="EMBL/GenBank/DDBJ databases">
        <authorList>
            <person name="Cohen D.B."/>
            <person name="Kent A.D."/>
        </authorList>
    </citation>
    <scope>NUCLEOTIDE SEQUENCE</scope>
</reference>
<dbReference type="Pfam" id="PF17921">
    <property type="entry name" value="Integrase_H2C2"/>
    <property type="match status" value="1"/>
</dbReference>
<dbReference type="InterPro" id="IPR055414">
    <property type="entry name" value="LRR_R13L4/SHOC2-like"/>
</dbReference>
<dbReference type="InterPro" id="IPR041588">
    <property type="entry name" value="Integrase_H2C2"/>
</dbReference>
<dbReference type="InterPro" id="IPR016197">
    <property type="entry name" value="Chromo-like_dom_sf"/>
</dbReference>
<dbReference type="InterPro" id="IPR032675">
    <property type="entry name" value="LRR_dom_sf"/>
</dbReference>
<keyword evidence="1" id="KW-0645">Protease</keyword>
<dbReference type="InterPro" id="IPR041577">
    <property type="entry name" value="RT_RNaseH_2"/>
</dbReference>
<keyword evidence="3" id="KW-0548">Nucleotidyltransferase</keyword>
<dbReference type="SUPFAM" id="SSF52540">
    <property type="entry name" value="P-loop containing nucleoside triphosphate hydrolases"/>
    <property type="match status" value="1"/>
</dbReference>
<evidence type="ECO:0000256" key="9">
    <source>
        <dbReference type="ARBA" id="ARBA00022918"/>
    </source>
</evidence>
<evidence type="ECO:0000256" key="2">
    <source>
        <dbReference type="ARBA" id="ARBA00022679"/>
    </source>
</evidence>
<dbReference type="FunFam" id="1.10.340.70:FF:000001">
    <property type="entry name" value="Retrovirus-related Pol polyprotein from transposon gypsy-like Protein"/>
    <property type="match status" value="1"/>
</dbReference>
<evidence type="ECO:0000259" key="11">
    <source>
        <dbReference type="PROSITE" id="PS50878"/>
    </source>
</evidence>
<dbReference type="PANTHER" id="PTHR37984">
    <property type="entry name" value="PROTEIN CBG26694"/>
    <property type="match status" value="1"/>
</dbReference>
<dbReference type="GO" id="GO:0003964">
    <property type="term" value="F:RNA-directed DNA polymerase activity"/>
    <property type="evidence" value="ECO:0007669"/>
    <property type="project" value="UniProtKB-KW"/>
</dbReference>
<dbReference type="Gene3D" id="3.30.420.10">
    <property type="entry name" value="Ribonuclease H-like superfamily/Ribonuclease H"/>
    <property type="match status" value="1"/>
</dbReference>
<evidence type="ECO:0000313" key="13">
    <source>
        <dbReference type="EMBL" id="SPD17893.1"/>
    </source>
</evidence>
<dbReference type="Gene3D" id="3.80.10.10">
    <property type="entry name" value="Ribonuclease Inhibitor"/>
    <property type="match status" value="1"/>
</dbReference>
<dbReference type="GO" id="GO:0003676">
    <property type="term" value="F:nucleic acid binding"/>
    <property type="evidence" value="ECO:0007669"/>
    <property type="project" value="InterPro"/>
</dbReference>
<name>A0A2N9I1M4_FAGSY</name>
<gene>
    <name evidence="13" type="ORF">FSB_LOCUS45775</name>
</gene>
<sequence length="1323" mass="152485">MSALIATLHIQKAEIERAVKEMLTTGIIKPSFSLFSSPVLLVKKKDGSWRFCVDYRALNRVTIKDRYPIPVIDELLDELYGATFFTKLDLKSGYHQIRMQPEDVHKTAFRTHDGHYEFLVMPFGLTNAPTTFQALMNDIFRSALRRYVLVFFDDILIYSKTWAEHLYHLKQAFDKLLDNHLCVNHSKCSIGAQEVDYLGHIINASGVSADPSKISSMQSWPAPRNTTGLRGFLGLTGYYRKFIRGYGTIAAPLTQLLKKDSFKWTDDAETAFQSLKTAMVQAPILALPDFTKKFVIEADASGKGLGAVLMQDDKPIAFFSKAISQRASGRSTYEKELMAIVHSVLKWRNYLTGRQFQVRTDHRSLKYLLEQRITTLDQQRWIVKLMGFDYEIVYRPGRENKAADALSRLHGELSAVSCPQHSWLEELHKEARTHPELMKLKHAIQQSSTTVSRYKEKDGLLWLQGRLVLPATSQYKEYVIREFHDTPIGGHSGSLRTYKRVHANFFWVGMKRDIADYIRRCVGGHFNGFHRRLTQLNGCTVILVVVDRLSKYGHFLALKHPYTAKTVAGLFVQEISRLHGMPRSIVSDRDKVFTSHFWGEYFRLQDSALRMSSAYHPQTDGQTEALNRCLETYLRCFLTPFEVVYGRPPPVLHRYELGTTAVAEVESTLRDRDTILQTLKDNLVVAQNRMKTNADKHRREQNFDPMLRIHPVIHVSQLKRTLGRIEHTVEDLPIVDEEGSVSFEPKYILDFRWVKRGKKRVQEALVQWVGVAAEDATWEQYSDLEHQFPHLNLEDKIRLEGEGNVMTQEEARTCNLFHKKAFRDDKCPKHLVEWSEKIVKRCELLPHAIVTVGTFLSNRPHDELEFKNFHDSLEYEPRNLVCRSYLQSYHHLPPNLKSCFLYFCNFPEDRSVTRGRLVRLWIGEGFIEKKAGCKTLEQVADEYLDELVQMSLVQVDIWDFAGRVKSCRVSNPGRIFIVSRSNEDNFFTVLKSSHSHTSLGEKTRRLSLHDCSPIIQRKDDFSQVRTFSMFGGPMPNELLSKFKLLKVLDLENTSLDHFPKEVLTLILLRYLSLRNSKIDSVPKSIKKLQNLMILDLRQTSVNTLPKEICELHELLYLLVGFQDKDKIHAAVGAEVSPRIGRLKFLEKLSLIKAINNKKGSTVEELGKLTELRKLGITELKKEDGKGLCASIEKMQHLSSLYVKSSSRDEYLDLNYVELKWSKLENSPLEALGALPSLKELHLHDAYSGEELVFETEWFVELRMLEIEQFSQLCMVVIRETAMPKLQKLTITNCDCLKMVCISNNILDRLEERHIPKDVETVVY</sequence>
<evidence type="ECO:0000256" key="6">
    <source>
        <dbReference type="ARBA" id="ARBA00022759"/>
    </source>
</evidence>
<organism evidence="13">
    <name type="scientific">Fagus sylvatica</name>
    <name type="common">Beechnut</name>
    <dbReference type="NCBI Taxonomy" id="28930"/>
    <lineage>
        <taxon>Eukaryota</taxon>
        <taxon>Viridiplantae</taxon>
        <taxon>Streptophyta</taxon>
        <taxon>Embryophyta</taxon>
        <taxon>Tracheophyta</taxon>
        <taxon>Spermatophyta</taxon>
        <taxon>Magnoliopsida</taxon>
        <taxon>eudicotyledons</taxon>
        <taxon>Gunneridae</taxon>
        <taxon>Pentapetalae</taxon>
        <taxon>rosids</taxon>
        <taxon>fabids</taxon>
        <taxon>Fagales</taxon>
        <taxon>Fagaceae</taxon>
        <taxon>Fagus</taxon>
    </lineage>
</organism>
<dbReference type="InterPro" id="IPR058922">
    <property type="entry name" value="WHD_DRP"/>
</dbReference>
<dbReference type="CDD" id="cd09274">
    <property type="entry name" value="RNase_HI_RT_Ty3"/>
    <property type="match status" value="1"/>
</dbReference>
<dbReference type="Pfam" id="PF23598">
    <property type="entry name" value="LRR_14"/>
    <property type="match status" value="1"/>
</dbReference>
<dbReference type="InterPro" id="IPR036388">
    <property type="entry name" value="WH-like_DNA-bd_sf"/>
</dbReference>
<keyword evidence="8" id="KW-0611">Plant defense</keyword>
<accession>A0A2N9I1M4</accession>
<dbReference type="GO" id="GO:0043531">
    <property type="term" value="F:ADP binding"/>
    <property type="evidence" value="ECO:0007669"/>
    <property type="project" value="InterPro"/>
</dbReference>
<evidence type="ECO:0000256" key="1">
    <source>
        <dbReference type="ARBA" id="ARBA00022670"/>
    </source>
</evidence>
<keyword evidence="10" id="KW-0511">Multifunctional enzyme</keyword>
<dbReference type="Gene3D" id="2.40.50.40">
    <property type="match status" value="1"/>
</dbReference>
<dbReference type="SUPFAM" id="SSF53098">
    <property type="entry name" value="Ribonuclease H-like"/>
    <property type="match status" value="1"/>
</dbReference>
<dbReference type="Gene3D" id="1.10.340.70">
    <property type="match status" value="1"/>
</dbReference>
<evidence type="ECO:0000256" key="4">
    <source>
        <dbReference type="ARBA" id="ARBA00022722"/>
    </source>
</evidence>
<proteinExistence type="predicted"/>
<dbReference type="FunFam" id="3.10.10.10:FF:000007">
    <property type="entry name" value="Retrovirus-related Pol polyprotein from transposon 17.6-like Protein"/>
    <property type="match status" value="1"/>
</dbReference>
<dbReference type="InterPro" id="IPR000477">
    <property type="entry name" value="RT_dom"/>
</dbReference>
<dbReference type="FunFam" id="3.30.70.270:FF:000020">
    <property type="entry name" value="Transposon Tf2-6 polyprotein-like Protein"/>
    <property type="match status" value="1"/>
</dbReference>
<dbReference type="SUPFAM" id="SSF52058">
    <property type="entry name" value="L domain-like"/>
    <property type="match status" value="1"/>
</dbReference>
<dbReference type="Gene3D" id="3.10.10.10">
    <property type="entry name" value="HIV Type 1 Reverse Transcriptase, subunit A, domain 1"/>
    <property type="match status" value="1"/>
</dbReference>
<dbReference type="InterPro" id="IPR050951">
    <property type="entry name" value="Retrovirus_Pol_polyprotein"/>
</dbReference>